<dbReference type="PRINTS" id="PR01270">
    <property type="entry name" value="HDASUPER"/>
</dbReference>
<gene>
    <name evidence="3" type="ORF">FPL11_02660</name>
</gene>
<name>A0A557RNA3_9GAMM</name>
<evidence type="ECO:0000259" key="2">
    <source>
        <dbReference type="Pfam" id="PF00850"/>
    </source>
</evidence>
<organism evidence="3 4">
    <name type="scientific">Spiribacter aquaticus</name>
    <dbReference type="NCBI Taxonomy" id="1935996"/>
    <lineage>
        <taxon>Bacteria</taxon>
        <taxon>Pseudomonadati</taxon>
        <taxon>Pseudomonadota</taxon>
        <taxon>Gammaproteobacteria</taxon>
        <taxon>Chromatiales</taxon>
        <taxon>Ectothiorhodospiraceae</taxon>
        <taxon>Spiribacter</taxon>
    </lineage>
</organism>
<evidence type="ECO:0000313" key="3">
    <source>
        <dbReference type="EMBL" id="TVO66602.1"/>
    </source>
</evidence>
<dbReference type="EMBL" id="VMKP01000001">
    <property type="protein sequence ID" value="TVO66602.1"/>
    <property type="molecule type" value="Genomic_DNA"/>
</dbReference>
<dbReference type="GO" id="GO:0004407">
    <property type="term" value="F:histone deacetylase activity"/>
    <property type="evidence" value="ECO:0007669"/>
    <property type="project" value="TreeGrafter"/>
</dbReference>
<evidence type="ECO:0000313" key="4">
    <source>
        <dbReference type="Proteomes" id="UP000316688"/>
    </source>
</evidence>
<comment type="similarity">
    <text evidence="1">Belongs to the histone deacetylase family.</text>
</comment>
<evidence type="ECO:0000256" key="1">
    <source>
        <dbReference type="ARBA" id="ARBA00005947"/>
    </source>
</evidence>
<dbReference type="InterPro" id="IPR037138">
    <property type="entry name" value="His_deacetylse_dom_sf"/>
</dbReference>
<dbReference type="GO" id="GO:0040029">
    <property type="term" value="P:epigenetic regulation of gene expression"/>
    <property type="evidence" value="ECO:0007669"/>
    <property type="project" value="TreeGrafter"/>
</dbReference>
<sequence>MSTWLITHEACLQHDTGSAHPERIERLEAILAALDTPAFADLQRHTAQSASRAVLERAHSPGYIDEVMAAVPATGRTQLNADTTLSAGSGEAALRAAGAATQAVDAIQTGEARRVFCAVRPPGHHAETGESMGFCLFSNAAIAALHAQAVHGVQRVAIVDFDVHHGNGTQAVVAEREGLFYLSTHQYPLFPGTGSRKENRPGHILNIPMPEGTGSADYREQFHREAISALIDFDPELMIISAGFDAAVEDPLAGMALTTEDFAWITDELVAVANYCCGGHICSVLEGGYDLDALARGAAAHVAGLMK</sequence>
<dbReference type="CDD" id="cd11599">
    <property type="entry name" value="HDAC_classII_2"/>
    <property type="match status" value="1"/>
</dbReference>
<dbReference type="SUPFAM" id="SSF52768">
    <property type="entry name" value="Arginase/deacetylase"/>
    <property type="match status" value="1"/>
</dbReference>
<dbReference type="Proteomes" id="UP000316688">
    <property type="component" value="Unassembled WGS sequence"/>
</dbReference>
<dbReference type="PANTHER" id="PTHR10625">
    <property type="entry name" value="HISTONE DEACETYLASE HDAC1-RELATED"/>
    <property type="match status" value="1"/>
</dbReference>
<dbReference type="InterPro" id="IPR023801">
    <property type="entry name" value="His_deacetylse_dom"/>
</dbReference>
<dbReference type="PANTHER" id="PTHR10625:SF10">
    <property type="entry name" value="HISTONE DEACETYLASE HDAC1"/>
    <property type="match status" value="1"/>
</dbReference>
<dbReference type="InterPro" id="IPR023696">
    <property type="entry name" value="Ureohydrolase_dom_sf"/>
</dbReference>
<accession>A0A557RNA3</accession>
<dbReference type="Gene3D" id="3.40.800.20">
    <property type="entry name" value="Histone deacetylase domain"/>
    <property type="match status" value="1"/>
</dbReference>
<protein>
    <submittedName>
        <fullName evidence="3">Histone deacetylase family protein</fullName>
    </submittedName>
</protein>
<dbReference type="Pfam" id="PF00850">
    <property type="entry name" value="Hist_deacetyl"/>
    <property type="match status" value="1"/>
</dbReference>
<keyword evidence="4" id="KW-1185">Reference proteome</keyword>
<proteinExistence type="inferred from homology"/>
<dbReference type="InterPro" id="IPR000286">
    <property type="entry name" value="HDACs"/>
</dbReference>
<dbReference type="AlphaFoldDB" id="A0A557RNA3"/>
<comment type="caution">
    <text evidence="3">The sequence shown here is derived from an EMBL/GenBank/DDBJ whole genome shotgun (WGS) entry which is preliminary data.</text>
</comment>
<reference evidence="3 4" key="1">
    <citation type="submission" date="2019-07" db="EMBL/GenBank/DDBJ databases">
        <title>Reclasification of Spiribacter aquaticus.</title>
        <authorList>
            <person name="Leon M.J."/>
            <person name="Sanchez-Porro C."/>
            <person name="Ventosa A."/>
        </authorList>
    </citation>
    <scope>NUCLEOTIDE SEQUENCE [LARGE SCALE GENOMIC DNA]</scope>
    <source>
        <strain evidence="3 4">SP30</strain>
    </source>
</reference>
<feature type="domain" description="Histone deacetylase" evidence="2">
    <location>
        <begin position="20"/>
        <end position="304"/>
    </location>
</feature>
<dbReference type="RefSeq" id="WP_144347105.1">
    <property type="nucleotide sequence ID" value="NZ_VMKP01000001.1"/>
</dbReference>